<feature type="domain" description="HNH nuclease" evidence="1">
    <location>
        <begin position="46"/>
        <end position="141"/>
    </location>
</feature>
<protein>
    <recommendedName>
        <fullName evidence="1">HNH nuclease domain-containing protein</fullName>
    </recommendedName>
</protein>
<dbReference type="HOGENOM" id="CLU_1639472_0_0_1"/>
<dbReference type="VEuPathDB" id="FungiDB:PLEOSDRAFT_1072726"/>
<dbReference type="STRING" id="1137138.A0A067N5S7"/>
<gene>
    <name evidence="2" type="ORF">PLEOSDRAFT_1072726</name>
</gene>
<dbReference type="InParanoid" id="A0A067N5S7"/>
<dbReference type="Pfam" id="PF13391">
    <property type="entry name" value="HNH_2"/>
    <property type="match status" value="1"/>
</dbReference>
<organism evidence="2 3">
    <name type="scientific">Pleurotus ostreatus (strain PC15)</name>
    <name type="common">Oyster mushroom</name>
    <dbReference type="NCBI Taxonomy" id="1137138"/>
    <lineage>
        <taxon>Eukaryota</taxon>
        <taxon>Fungi</taxon>
        <taxon>Dikarya</taxon>
        <taxon>Basidiomycota</taxon>
        <taxon>Agaricomycotina</taxon>
        <taxon>Agaricomycetes</taxon>
        <taxon>Agaricomycetidae</taxon>
        <taxon>Agaricales</taxon>
        <taxon>Pleurotineae</taxon>
        <taxon>Pleurotaceae</taxon>
        <taxon>Pleurotus</taxon>
    </lineage>
</organism>
<name>A0A067N5S7_PLEO1</name>
<accession>A0A067N5S7</accession>
<dbReference type="InterPro" id="IPR003615">
    <property type="entry name" value="HNH_nuc"/>
</dbReference>
<proteinExistence type="predicted"/>
<dbReference type="Proteomes" id="UP000027073">
    <property type="component" value="Unassembled WGS sequence"/>
</dbReference>
<sequence length="162" mass="18694">MSPGSLSHGSARQLILERDDHRDLIAGDYDDKYMTPEAYEYHAKVNRPTVPLEAAHIIPEYLANTPAEQLSKEQEAEADRWLGSDVAPDAKIHKLSLMWVMLQYFGGEDIYNDLKGDRIHHPSNLLSLAQHDHHRFDYQSLWFEPLVCYRYFPPLLGSNWSS</sequence>
<dbReference type="AlphaFoldDB" id="A0A067N5S7"/>
<feature type="non-terminal residue" evidence="2">
    <location>
        <position position="162"/>
    </location>
</feature>
<evidence type="ECO:0000313" key="3">
    <source>
        <dbReference type="Proteomes" id="UP000027073"/>
    </source>
</evidence>
<evidence type="ECO:0000259" key="1">
    <source>
        <dbReference type="Pfam" id="PF13391"/>
    </source>
</evidence>
<reference evidence="3" key="1">
    <citation type="journal article" date="2014" name="Proc. Natl. Acad. Sci. U.S.A.">
        <title>Extensive sampling of basidiomycete genomes demonstrates inadequacy of the white-rot/brown-rot paradigm for wood decay fungi.</title>
        <authorList>
            <person name="Riley R."/>
            <person name="Salamov A.A."/>
            <person name="Brown D.W."/>
            <person name="Nagy L.G."/>
            <person name="Floudas D."/>
            <person name="Held B.W."/>
            <person name="Levasseur A."/>
            <person name="Lombard V."/>
            <person name="Morin E."/>
            <person name="Otillar R."/>
            <person name="Lindquist E.A."/>
            <person name="Sun H."/>
            <person name="LaButti K.M."/>
            <person name="Schmutz J."/>
            <person name="Jabbour D."/>
            <person name="Luo H."/>
            <person name="Baker S.E."/>
            <person name="Pisabarro A.G."/>
            <person name="Walton J.D."/>
            <person name="Blanchette R.A."/>
            <person name="Henrissat B."/>
            <person name="Martin F."/>
            <person name="Cullen D."/>
            <person name="Hibbett D.S."/>
            <person name="Grigoriev I.V."/>
        </authorList>
    </citation>
    <scope>NUCLEOTIDE SEQUENCE [LARGE SCALE GENOMIC DNA]</scope>
    <source>
        <strain evidence="3">PC15</strain>
    </source>
</reference>
<evidence type="ECO:0000313" key="2">
    <source>
        <dbReference type="EMBL" id="KDQ23348.1"/>
    </source>
</evidence>
<dbReference type="EMBL" id="KL198013">
    <property type="protein sequence ID" value="KDQ23348.1"/>
    <property type="molecule type" value="Genomic_DNA"/>
</dbReference>